<evidence type="ECO:0000256" key="17">
    <source>
        <dbReference type="SAM" id="SignalP"/>
    </source>
</evidence>
<dbReference type="Pfam" id="PF00354">
    <property type="entry name" value="Pentaxin"/>
    <property type="match status" value="1"/>
</dbReference>
<dbReference type="AlphaFoldDB" id="A0A4U5UQZ9"/>
<organism evidence="20 21">
    <name type="scientific">Collichthys lucidus</name>
    <name type="common">Big head croaker</name>
    <name type="synonym">Sciaena lucida</name>
    <dbReference type="NCBI Taxonomy" id="240159"/>
    <lineage>
        <taxon>Eukaryota</taxon>
        <taxon>Metazoa</taxon>
        <taxon>Chordata</taxon>
        <taxon>Craniata</taxon>
        <taxon>Vertebrata</taxon>
        <taxon>Euteleostomi</taxon>
        <taxon>Actinopterygii</taxon>
        <taxon>Neopterygii</taxon>
        <taxon>Teleostei</taxon>
        <taxon>Neoteleostei</taxon>
        <taxon>Acanthomorphata</taxon>
        <taxon>Eupercaria</taxon>
        <taxon>Sciaenidae</taxon>
        <taxon>Collichthys</taxon>
    </lineage>
</organism>
<dbReference type="SUPFAM" id="SSF49899">
    <property type="entry name" value="Concanavalin A-like lectins/glucanases"/>
    <property type="match status" value="1"/>
</dbReference>
<evidence type="ECO:0000256" key="8">
    <source>
        <dbReference type="ARBA" id="ARBA00022833"/>
    </source>
</evidence>
<dbReference type="SMART" id="SM01057">
    <property type="entry name" value="Carb_anhydrase"/>
    <property type="match status" value="1"/>
</dbReference>
<dbReference type="InterPro" id="IPR013320">
    <property type="entry name" value="ConA-like_dom_sf"/>
</dbReference>
<evidence type="ECO:0000256" key="14">
    <source>
        <dbReference type="ARBA" id="ARBA00032196"/>
    </source>
</evidence>
<keyword evidence="21" id="KW-1185">Reference proteome</keyword>
<dbReference type="PROSITE" id="PS51144">
    <property type="entry name" value="ALPHA_CA_2"/>
    <property type="match status" value="1"/>
</dbReference>
<evidence type="ECO:0000256" key="4">
    <source>
        <dbReference type="ARBA" id="ARBA00012925"/>
    </source>
</evidence>
<feature type="chain" id="PRO_5020453349" description="Carbonic anhydrase 6" evidence="17">
    <location>
        <begin position="18"/>
        <end position="531"/>
    </location>
</feature>
<comment type="similarity">
    <text evidence="3">Belongs to the alpha-carbonic anhydrase family.</text>
</comment>
<dbReference type="InterPro" id="IPR023561">
    <property type="entry name" value="Carbonic_anhydrase_a-class"/>
</dbReference>
<dbReference type="PANTHER" id="PTHR18952:SF110">
    <property type="entry name" value="CARBONIC ANHYDRASE 6"/>
    <property type="match status" value="1"/>
</dbReference>
<comment type="function">
    <text evidence="12">Reversible hydration of carbon dioxide. Its role in saliva is unknown.</text>
</comment>
<proteinExistence type="inferred from homology"/>
<keyword evidence="10" id="KW-0325">Glycoprotein</keyword>
<evidence type="ECO:0000256" key="3">
    <source>
        <dbReference type="ARBA" id="ARBA00010718"/>
    </source>
</evidence>
<evidence type="ECO:0000259" key="19">
    <source>
        <dbReference type="PROSITE" id="PS51828"/>
    </source>
</evidence>
<evidence type="ECO:0000256" key="9">
    <source>
        <dbReference type="ARBA" id="ARBA00023157"/>
    </source>
</evidence>
<evidence type="ECO:0000256" key="15">
    <source>
        <dbReference type="ARBA" id="ARBA00048348"/>
    </source>
</evidence>
<dbReference type="PRINTS" id="PR00895">
    <property type="entry name" value="PENTAXIN"/>
</dbReference>
<comment type="subcellular location">
    <subcellularLocation>
        <location evidence="2">Secreted</location>
    </subcellularLocation>
</comment>
<keyword evidence="6" id="KW-0964">Secreted</keyword>
<comment type="caution">
    <text evidence="16">Lacks conserved residue(s) required for the propagation of feature annotation.</text>
</comment>
<dbReference type="InterPro" id="IPR001759">
    <property type="entry name" value="PTX_dom"/>
</dbReference>
<evidence type="ECO:0000256" key="5">
    <source>
        <dbReference type="ARBA" id="ARBA00014200"/>
    </source>
</evidence>
<keyword evidence="17" id="KW-0732">Signal</keyword>
<evidence type="ECO:0000259" key="18">
    <source>
        <dbReference type="PROSITE" id="PS51144"/>
    </source>
</evidence>
<dbReference type="SUPFAM" id="SSF51069">
    <property type="entry name" value="Carbonic anhydrase"/>
    <property type="match status" value="1"/>
</dbReference>
<evidence type="ECO:0000256" key="7">
    <source>
        <dbReference type="ARBA" id="ARBA00022723"/>
    </source>
</evidence>
<dbReference type="InterPro" id="IPR036398">
    <property type="entry name" value="CA_dom_sf"/>
</dbReference>
<feature type="domain" description="Alpha-carbonic anhydrase" evidence="18">
    <location>
        <begin position="24"/>
        <end position="315"/>
    </location>
</feature>
<evidence type="ECO:0000256" key="12">
    <source>
        <dbReference type="ARBA" id="ARBA00025355"/>
    </source>
</evidence>
<dbReference type="PANTHER" id="PTHR18952">
    <property type="entry name" value="CARBONIC ANHYDRASE"/>
    <property type="match status" value="1"/>
</dbReference>
<name>A0A4U5UQZ9_COLLU</name>
<evidence type="ECO:0000256" key="10">
    <source>
        <dbReference type="ARBA" id="ARBA00023180"/>
    </source>
</evidence>
<keyword evidence="9" id="KW-1015">Disulfide bond</keyword>
<evidence type="ECO:0000256" key="6">
    <source>
        <dbReference type="ARBA" id="ARBA00022525"/>
    </source>
</evidence>
<reference evidence="20 21" key="1">
    <citation type="submission" date="2019-01" db="EMBL/GenBank/DDBJ databases">
        <title>Genome Assembly of Collichthys lucidus.</title>
        <authorList>
            <person name="Cai M."/>
            <person name="Xiao S."/>
        </authorList>
    </citation>
    <scope>NUCLEOTIDE SEQUENCE [LARGE SCALE GENOMIC DNA]</scope>
    <source>
        <strain evidence="20">JT15FE1705JMU</strain>
        <tissue evidence="20">Muscle</tissue>
    </source>
</reference>
<dbReference type="Proteomes" id="UP000298787">
    <property type="component" value="Chromosome 10"/>
</dbReference>
<dbReference type="GO" id="GO:0004089">
    <property type="term" value="F:carbonate dehydratase activity"/>
    <property type="evidence" value="ECO:0007669"/>
    <property type="project" value="UniProtKB-EC"/>
</dbReference>
<comment type="catalytic activity">
    <reaction evidence="15">
        <text>hydrogencarbonate + H(+) = CO2 + H2O</text>
        <dbReference type="Rhea" id="RHEA:10748"/>
        <dbReference type="ChEBI" id="CHEBI:15377"/>
        <dbReference type="ChEBI" id="CHEBI:15378"/>
        <dbReference type="ChEBI" id="CHEBI:16526"/>
        <dbReference type="ChEBI" id="CHEBI:17544"/>
        <dbReference type="EC" id="4.2.1.1"/>
    </reaction>
</comment>
<comment type="cofactor">
    <cofactor evidence="1">
        <name>Zn(2+)</name>
        <dbReference type="ChEBI" id="CHEBI:29105"/>
    </cofactor>
</comment>
<dbReference type="SMART" id="SM00159">
    <property type="entry name" value="PTX"/>
    <property type="match status" value="1"/>
</dbReference>
<dbReference type="GO" id="GO:0005615">
    <property type="term" value="C:extracellular space"/>
    <property type="evidence" value="ECO:0007669"/>
    <property type="project" value="TreeGrafter"/>
</dbReference>
<dbReference type="EC" id="4.2.1.1" evidence="4"/>
<feature type="signal peptide" evidence="17">
    <location>
        <begin position="1"/>
        <end position="17"/>
    </location>
</feature>
<dbReference type="PROSITE" id="PS51828">
    <property type="entry name" value="PTX_2"/>
    <property type="match status" value="1"/>
</dbReference>
<keyword evidence="11" id="KW-0456">Lyase</keyword>
<accession>A0A4U5UQZ9</accession>
<evidence type="ECO:0000256" key="2">
    <source>
        <dbReference type="ARBA" id="ARBA00004613"/>
    </source>
</evidence>
<sequence length="531" mass="59450">MELSVFVSTFLLCVVNAGIPHDGIHWTYAEGALDQMHWPTKYPACGGKKQSPIDIQQRRVRHNPDMLQLELSGYDAQKGTFLMSNNGHSVQIDLPPTMVITKGLPGKYTAVQMHLHWGGWDLEASGAEHTVDGIRYMAELHVVHYNSDKYKSFTEARDKPDGLAVLAFFYDRNALDFSGCQLGEVIAAATPLLASTVIAAQSGEETDILRTPTTADFISTLDKIKYAGQSMNISNIDVRSMLPENLNHFFRYQGSLTTPPCYESILWTVFDTPITLSHNQIRKLESTLMDMDNKTLWNDYRIAQPLNDRVVESSFLPRLGKGTFCRQDEIESRLHKIEGLITSLGKHMHSGEWISQPKTSHICLRGFHTAISYASNGNDNELMISITEDREAKEVGLWIDNEFINLPHNFRSHDWANYCITWSSNGGGVQLWINGMVGEQQHLKSGYTISPGGVFILGKDQDGLLGISNANAFVGKMTDVNVWDYVLTTADIRDQMSCERNSTMVGNVFSWGTTQLSLYGGIELDSQYRCT</sequence>
<dbReference type="Gene3D" id="3.10.200.10">
    <property type="entry name" value="Alpha carbonic anhydrase"/>
    <property type="match status" value="1"/>
</dbReference>
<gene>
    <name evidence="20" type="ORF">D9C73_011574</name>
</gene>
<dbReference type="EMBL" id="CM014087">
    <property type="protein sequence ID" value="TKS77483.1"/>
    <property type="molecule type" value="Genomic_DNA"/>
</dbReference>
<feature type="domain" description="Pentraxin (PTX)" evidence="19">
    <location>
        <begin position="319"/>
        <end position="530"/>
    </location>
</feature>
<evidence type="ECO:0000256" key="11">
    <source>
        <dbReference type="ARBA" id="ARBA00023239"/>
    </source>
</evidence>
<evidence type="ECO:0000256" key="13">
    <source>
        <dbReference type="ARBA" id="ARBA00031549"/>
    </source>
</evidence>
<evidence type="ECO:0000256" key="1">
    <source>
        <dbReference type="ARBA" id="ARBA00001947"/>
    </source>
</evidence>
<dbReference type="Gene3D" id="2.60.120.200">
    <property type="match status" value="1"/>
</dbReference>
<keyword evidence="8" id="KW-0862">Zinc</keyword>
<dbReference type="GO" id="GO:0008270">
    <property type="term" value="F:zinc ion binding"/>
    <property type="evidence" value="ECO:0007669"/>
    <property type="project" value="InterPro"/>
</dbReference>
<evidence type="ECO:0000313" key="21">
    <source>
        <dbReference type="Proteomes" id="UP000298787"/>
    </source>
</evidence>
<protein>
    <recommendedName>
        <fullName evidence="5">Carbonic anhydrase 6</fullName>
        <ecNumber evidence="4">4.2.1.1</ecNumber>
    </recommendedName>
    <alternativeName>
        <fullName evidence="13">Carbonate dehydratase VI</fullName>
    </alternativeName>
    <alternativeName>
        <fullName evidence="14">Carbonic anhydrase VI</fullName>
    </alternativeName>
</protein>
<dbReference type="InterPro" id="IPR001148">
    <property type="entry name" value="CA_dom"/>
</dbReference>
<evidence type="ECO:0000256" key="16">
    <source>
        <dbReference type="PROSITE-ProRule" id="PRU01172"/>
    </source>
</evidence>
<evidence type="ECO:0000313" key="20">
    <source>
        <dbReference type="EMBL" id="TKS77483.1"/>
    </source>
</evidence>
<keyword evidence="7" id="KW-0479">Metal-binding</keyword>
<dbReference type="STRING" id="240159.A0A4U5UQZ9"/>
<dbReference type="Pfam" id="PF00194">
    <property type="entry name" value="Carb_anhydrase"/>
    <property type="match status" value="2"/>
</dbReference>